<dbReference type="SUPFAM" id="SSF53335">
    <property type="entry name" value="S-adenosyl-L-methionine-dependent methyltransferases"/>
    <property type="match status" value="1"/>
</dbReference>
<gene>
    <name evidence="6" type="ORF">SPRG_05934</name>
</gene>
<dbReference type="SUPFAM" id="SSF54928">
    <property type="entry name" value="RNA-binding domain, RBD"/>
    <property type="match status" value="1"/>
</dbReference>
<dbReference type="GO" id="GO:0006396">
    <property type="term" value="P:RNA processing"/>
    <property type="evidence" value="ECO:0007669"/>
    <property type="project" value="InterPro"/>
</dbReference>
<dbReference type="VEuPathDB" id="FungiDB:SPRG_05934"/>
<dbReference type="EMBL" id="KK583206">
    <property type="protein sequence ID" value="KDO29397.1"/>
    <property type="molecule type" value="Genomic_DNA"/>
</dbReference>
<feature type="active site" description="Nucleophile" evidence="4">
    <location>
        <position position="743"/>
    </location>
</feature>
<dbReference type="Proteomes" id="UP000030745">
    <property type="component" value="Unassembled WGS sequence"/>
</dbReference>
<evidence type="ECO:0000313" key="6">
    <source>
        <dbReference type="EMBL" id="KDO29397.1"/>
    </source>
</evidence>
<dbReference type="PANTHER" id="PTHR45904">
    <property type="entry name" value="TRNA (URACIL-5-)-METHYLTRANSFERASE"/>
    <property type="match status" value="1"/>
</dbReference>
<feature type="binding site" evidence="4">
    <location>
        <position position="715"/>
    </location>
    <ligand>
        <name>S-adenosyl-L-methionine</name>
        <dbReference type="ChEBI" id="CHEBI:59789"/>
    </ligand>
</feature>
<evidence type="ECO:0008006" key="8">
    <source>
        <dbReference type="Google" id="ProtNLM"/>
    </source>
</evidence>
<dbReference type="OrthoDB" id="10250660at2759"/>
<dbReference type="AlphaFoldDB" id="A0A067CRF9"/>
<name>A0A067CRF9_SAPPC</name>
<evidence type="ECO:0000256" key="4">
    <source>
        <dbReference type="PROSITE-ProRule" id="PRU01024"/>
    </source>
</evidence>
<keyword evidence="1 4" id="KW-0489">Methyltransferase</keyword>
<evidence type="ECO:0000256" key="2">
    <source>
        <dbReference type="ARBA" id="ARBA00022679"/>
    </source>
</evidence>
<evidence type="ECO:0000313" key="7">
    <source>
        <dbReference type="Proteomes" id="UP000030745"/>
    </source>
</evidence>
<feature type="compositionally biased region" description="Basic residues" evidence="5">
    <location>
        <begin position="1"/>
        <end position="14"/>
    </location>
</feature>
<dbReference type="PANTHER" id="PTHR45904:SF2">
    <property type="entry name" value="TRNA (URACIL-5-)-METHYLTRANSFERASE HOMOLOG A"/>
    <property type="match status" value="1"/>
</dbReference>
<dbReference type="OMA" id="HLLGMRF"/>
<dbReference type="RefSeq" id="XP_012199899.1">
    <property type="nucleotide sequence ID" value="XM_012344509.1"/>
</dbReference>
<keyword evidence="3 4" id="KW-0949">S-adenosyl-L-methionine</keyword>
<accession>A0A067CRF9</accession>
<keyword evidence="7" id="KW-1185">Reference proteome</keyword>
<feature type="binding site" evidence="4">
    <location>
        <position position="609"/>
    </location>
    <ligand>
        <name>S-adenosyl-L-methionine</name>
        <dbReference type="ChEBI" id="CHEBI:59789"/>
    </ligand>
</feature>
<dbReference type="Gene3D" id="2.40.50.1070">
    <property type="match status" value="1"/>
</dbReference>
<feature type="region of interest" description="Disordered" evidence="5">
    <location>
        <begin position="1"/>
        <end position="25"/>
    </location>
</feature>
<proteinExistence type="inferred from homology"/>
<evidence type="ECO:0000256" key="5">
    <source>
        <dbReference type="SAM" id="MobiDB-lite"/>
    </source>
</evidence>
<dbReference type="InterPro" id="IPR045850">
    <property type="entry name" value="TRM2_met"/>
</dbReference>
<dbReference type="STRING" id="695850.A0A067CRF9"/>
<protein>
    <recommendedName>
        <fullName evidence="8">23S rRNA (Uracil-5-)-methyltransferase RumA</fullName>
    </recommendedName>
</protein>
<keyword evidence="2 4" id="KW-0808">Transferase</keyword>
<organism evidence="6 7">
    <name type="scientific">Saprolegnia parasitica (strain CBS 223.65)</name>
    <dbReference type="NCBI Taxonomy" id="695850"/>
    <lineage>
        <taxon>Eukaryota</taxon>
        <taxon>Sar</taxon>
        <taxon>Stramenopiles</taxon>
        <taxon>Oomycota</taxon>
        <taxon>Saprolegniomycetes</taxon>
        <taxon>Saprolegniales</taxon>
        <taxon>Saprolegniaceae</taxon>
        <taxon>Saprolegnia</taxon>
    </lineage>
</organism>
<dbReference type="InterPro" id="IPR029063">
    <property type="entry name" value="SAM-dependent_MTases_sf"/>
</dbReference>
<dbReference type="CDD" id="cd02440">
    <property type="entry name" value="AdoMet_MTases"/>
    <property type="match status" value="1"/>
</dbReference>
<evidence type="ECO:0000256" key="3">
    <source>
        <dbReference type="ARBA" id="ARBA00022691"/>
    </source>
</evidence>
<dbReference type="KEGG" id="spar:SPRG_05934"/>
<dbReference type="GeneID" id="24128307"/>
<dbReference type="InterPro" id="IPR035979">
    <property type="entry name" value="RBD_domain_sf"/>
</dbReference>
<dbReference type="GO" id="GO:0003723">
    <property type="term" value="F:RNA binding"/>
    <property type="evidence" value="ECO:0007669"/>
    <property type="project" value="TreeGrafter"/>
</dbReference>
<comment type="caution">
    <text evidence="4">Lacks conserved residue(s) required for the propagation of feature annotation.</text>
</comment>
<dbReference type="Gene3D" id="3.40.50.150">
    <property type="entry name" value="Vaccinia Virus protein VP39"/>
    <property type="match status" value="1"/>
</dbReference>
<reference evidence="6 7" key="1">
    <citation type="journal article" date="2013" name="PLoS Genet.">
        <title>Distinctive expansion of potential virulence genes in the genome of the oomycete fish pathogen Saprolegnia parasitica.</title>
        <authorList>
            <person name="Jiang R.H."/>
            <person name="de Bruijn I."/>
            <person name="Haas B.J."/>
            <person name="Belmonte R."/>
            <person name="Lobach L."/>
            <person name="Christie J."/>
            <person name="van den Ackerveken G."/>
            <person name="Bottin A."/>
            <person name="Bulone V."/>
            <person name="Diaz-Moreno S.M."/>
            <person name="Dumas B."/>
            <person name="Fan L."/>
            <person name="Gaulin E."/>
            <person name="Govers F."/>
            <person name="Grenville-Briggs L.J."/>
            <person name="Horner N.R."/>
            <person name="Levin J.Z."/>
            <person name="Mammella M."/>
            <person name="Meijer H.J."/>
            <person name="Morris P."/>
            <person name="Nusbaum C."/>
            <person name="Oome S."/>
            <person name="Phillips A.J."/>
            <person name="van Rooyen D."/>
            <person name="Rzeszutek E."/>
            <person name="Saraiva M."/>
            <person name="Secombes C.J."/>
            <person name="Seidl M.F."/>
            <person name="Snel B."/>
            <person name="Stassen J.H."/>
            <person name="Sykes S."/>
            <person name="Tripathy S."/>
            <person name="van den Berg H."/>
            <person name="Vega-Arreguin J.C."/>
            <person name="Wawra S."/>
            <person name="Young S.K."/>
            <person name="Zeng Q."/>
            <person name="Dieguez-Uribeondo J."/>
            <person name="Russ C."/>
            <person name="Tyler B.M."/>
            <person name="van West P."/>
        </authorList>
    </citation>
    <scope>NUCLEOTIDE SEQUENCE [LARGE SCALE GENOMIC DNA]</scope>
    <source>
        <strain evidence="6 7">CBS 223.65</strain>
    </source>
</reference>
<dbReference type="GO" id="GO:0032259">
    <property type="term" value="P:methylation"/>
    <property type="evidence" value="ECO:0007669"/>
    <property type="project" value="UniProtKB-KW"/>
</dbReference>
<sequence length="805" mass="88442">MGGQRNKHYGKKRKAQDDAGDVAPGHLTKNDECKIIVLNFGQWSEKDELVKVLEASGHTFKAVQKLNKLSYGFIIYEDKAQRDAALSVLAEIEWKNGEKLEVKAALPKRSLKPMAKSDDASSGEPGALKTVIEAVTPWHNVDYAEQLERKEDAMKKVLVKIVRQTRKEFADKQKRVLEERKRMRKQQKVETIHDVVGGPALEVPVPEWLDATGSLYLVANETLYEQVLSSVENPWVARAKADGIIGLVTFASELVGVHRDGSLHTYQKHTTSWRYLSNGPTAAVTSLASLRGHLLCATANGDIVRRVVKGRRDVIEWVTLATGLGHVSAMTVHQGFLYVAAAAGWVKAPLGPEATSVLEFAPAPEMPYPRVHGLTSHDAKLIFVQSTEDASRVEIVHVETDGTLVSRTNIDAATSIHGFASHKGLCCPMEPIAPSPILEGYRNKCEFTFGYDVEHKPVVGFRVGMFKEGVVAVGAADDCINVPQVMKDICRTFQAHLEASSMPVYDVMTHEGVWRLLTIRLSQRTNQIMLMIQANPSSVEAEAWVAEKKTLVETLSAAHPTISSMFVQEYTGVSAPTEDHPIEHVFGATTIEEELLGLKFRISAQAFFQVNTPGAEVLYSLVKRFAAASDATQVYDVCCGTGTIGICVAQDARKVIGVELCKAATDDAAVNAELNNIRNISFINSKAEDVMKELLKKKPEGEGAEFLKEAVAIVDPPRAGLHTKVLRSLRDTRPVKRIVYVSCNPTVSLINVRADSDMMDATTLCGPCTSNLRGTPFKPVFAAPVDMFPHTEHCEMIIVFERVDV</sequence>
<dbReference type="GO" id="GO:0008173">
    <property type="term" value="F:RNA methyltransferase activity"/>
    <property type="evidence" value="ECO:0007669"/>
    <property type="project" value="InterPro"/>
</dbReference>
<evidence type="ECO:0000256" key="1">
    <source>
        <dbReference type="ARBA" id="ARBA00022603"/>
    </source>
</evidence>
<dbReference type="PROSITE" id="PS51687">
    <property type="entry name" value="SAM_MT_RNA_M5U"/>
    <property type="match status" value="1"/>
</dbReference>
<feature type="binding site" evidence="4">
    <location>
        <position position="659"/>
    </location>
    <ligand>
        <name>S-adenosyl-L-methionine</name>
        <dbReference type="ChEBI" id="CHEBI:59789"/>
    </ligand>
</feature>
<dbReference type="Pfam" id="PF05958">
    <property type="entry name" value="tRNA_U5-meth_tr"/>
    <property type="match status" value="1"/>
</dbReference>
<dbReference type="InterPro" id="IPR010280">
    <property type="entry name" value="U5_MeTrfase_fam"/>
</dbReference>
<comment type="similarity">
    <text evidence="4">Belongs to the class I-like SAM-binding methyltransferase superfamily. RNA M5U methyltransferase family.</text>
</comment>